<organism evidence="3 4">
    <name type="scientific">Basidiobolus ranarum</name>
    <dbReference type="NCBI Taxonomy" id="34480"/>
    <lineage>
        <taxon>Eukaryota</taxon>
        <taxon>Fungi</taxon>
        <taxon>Fungi incertae sedis</taxon>
        <taxon>Zoopagomycota</taxon>
        <taxon>Entomophthoromycotina</taxon>
        <taxon>Basidiobolomycetes</taxon>
        <taxon>Basidiobolales</taxon>
        <taxon>Basidiobolaceae</taxon>
        <taxon>Basidiobolus</taxon>
    </lineage>
</organism>
<comment type="caution">
    <text evidence="3">The sequence shown here is derived from an EMBL/GenBank/DDBJ whole genome shotgun (WGS) entry which is preliminary data.</text>
</comment>
<feature type="signal peptide" evidence="2">
    <location>
        <begin position="1"/>
        <end position="19"/>
    </location>
</feature>
<feature type="chain" id="PRO_5046971912" evidence="2">
    <location>
        <begin position="20"/>
        <end position="288"/>
    </location>
</feature>
<feature type="compositionally biased region" description="Polar residues" evidence="1">
    <location>
        <begin position="199"/>
        <end position="222"/>
    </location>
</feature>
<feature type="compositionally biased region" description="Low complexity" evidence="1">
    <location>
        <begin position="103"/>
        <end position="131"/>
    </location>
</feature>
<feature type="compositionally biased region" description="Polar residues" evidence="1">
    <location>
        <begin position="263"/>
        <end position="273"/>
    </location>
</feature>
<feature type="compositionally biased region" description="Basic and acidic residues" evidence="1">
    <location>
        <begin position="72"/>
        <end position="82"/>
    </location>
</feature>
<evidence type="ECO:0000313" key="4">
    <source>
        <dbReference type="Proteomes" id="UP001479436"/>
    </source>
</evidence>
<keyword evidence="2" id="KW-0732">Signal</keyword>
<protein>
    <submittedName>
        <fullName evidence="3">Uncharacterized protein</fullName>
    </submittedName>
</protein>
<feature type="compositionally biased region" description="Pro residues" evidence="1">
    <location>
        <begin position="276"/>
        <end position="288"/>
    </location>
</feature>
<dbReference type="Proteomes" id="UP001479436">
    <property type="component" value="Unassembled WGS sequence"/>
</dbReference>
<evidence type="ECO:0000256" key="2">
    <source>
        <dbReference type="SAM" id="SignalP"/>
    </source>
</evidence>
<feature type="region of interest" description="Disordered" evidence="1">
    <location>
        <begin position="72"/>
        <end position="136"/>
    </location>
</feature>
<evidence type="ECO:0000313" key="3">
    <source>
        <dbReference type="EMBL" id="KAK9761834.1"/>
    </source>
</evidence>
<feature type="region of interest" description="Disordered" evidence="1">
    <location>
        <begin position="260"/>
        <end position="288"/>
    </location>
</feature>
<reference evidence="3 4" key="1">
    <citation type="submission" date="2023-04" db="EMBL/GenBank/DDBJ databases">
        <title>Genome of Basidiobolus ranarum AG-B5.</title>
        <authorList>
            <person name="Stajich J.E."/>
            <person name="Carter-House D."/>
            <person name="Gryganskyi A."/>
        </authorList>
    </citation>
    <scope>NUCLEOTIDE SEQUENCE [LARGE SCALE GENOMIC DNA]</scope>
    <source>
        <strain evidence="3 4">AG-B5</strain>
    </source>
</reference>
<evidence type="ECO:0000256" key="1">
    <source>
        <dbReference type="SAM" id="MobiDB-lite"/>
    </source>
</evidence>
<feature type="compositionally biased region" description="Pro residues" evidence="1">
    <location>
        <begin position="181"/>
        <end position="194"/>
    </location>
</feature>
<dbReference type="EMBL" id="JASJQH010001203">
    <property type="protein sequence ID" value="KAK9761834.1"/>
    <property type="molecule type" value="Genomic_DNA"/>
</dbReference>
<gene>
    <name evidence="3" type="ORF">K7432_012971</name>
</gene>
<keyword evidence="4" id="KW-1185">Reference proteome</keyword>
<name>A0ABR2WK52_9FUNG</name>
<accession>A0ABR2WK52</accession>
<feature type="compositionally biased region" description="Pro residues" evidence="1">
    <location>
        <begin position="90"/>
        <end position="102"/>
    </location>
</feature>
<sequence>MLFTKAIIAGLATFAIVEALPPFLHDSSDRGERGYSTVKLPSLRNATGHTKYAYYAQRIKDRHSEIVKFHKELKKRSSDPRAEGSSCSRPPLPPTYIPPVNTPTPSVSSSNVRKSTPSLSTKLSSKSSRPSAMYKPVHPSHLSLLLKSSQNLAAKVSSPTSSPVISNDYNDFQAVSNPSCSRPPLPPTYTPPVEKPTASVFTSDKSTRSTSIRLHSKTSQPTPLYKPVHPSNLSLLKLSQATKVSIASISKYKPVSSLDVKSFKSSQTQNRSCSRPPLPPNYTPPVAA</sequence>
<proteinExistence type="predicted"/>
<feature type="region of interest" description="Disordered" evidence="1">
    <location>
        <begin position="176"/>
        <end position="226"/>
    </location>
</feature>